<dbReference type="Proteomes" id="UP000023430">
    <property type="component" value="Unassembled WGS sequence"/>
</dbReference>
<keyword evidence="2" id="KW-1185">Reference proteome</keyword>
<dbReference type="RefSeq" id="WP_051492036.1">
    <property type="nucleotide sequence ID" value="NZ_JAME01000020.1"/>
</dbReference>
<dbReference type="OrthoDB" id="4404538at2"/>
<reference evidence="1 2" key="1">
    <citation type="submission" date="2014-01" db="EMBL/GenBank/DDBJ databases">
        <title>Roseivivax isoporae LMG 25204 Genome Sequencing.</title>
        <authorList>
            <person name="Lai Q."/>
            <person name="Li G."/>
            <person name="Shao Z."/>
        </authorList>
    </citation>
    <scope>NUCLEOTIDE SEQUENCE [LARGE SCALE GENOMIC DNA]</scope>
    <source>
        <strain evidence="1 2">LMG 25204</strain>
    </source>
</reference>
<evidence type="ECO:0000313" key="2">
    <source>
        <dbReference type="Proteomes" id="UP000023430"/>
    </source>
</evidence>
<dbReference type="Pfam" id="PF09965">
    <property type="entry name" value="DUF2199"/>
    <property type="match status" value="1"/>
</dbReference>
<proteinExistence type="predicted"/>
<organism evidence="1 2">
    <name type="scientific">Roseivivax isoporae LMG 25204</name>
    <dbReference type="NCBI Taxonomy" id="1449351"/>
    <lineage>
        <taxon>Bacteria</taxon>
        <taxon>Pseudomonadati</taxon>
        <taxon>Pseudomonadota</taxon>
        <taxon>Alphaproteobacteria</taxon>
        <taxon>Rhodobacterales</taxon>
        <taxon>Roseobacteraceae</taxon>
        <taxon>Roseivivax</taxon>
    </lineage>
</organism>
<protein>
    <recommendedName>
        <fullName evidence="3">DUF2199 domain-containing protein</fullName>
    </recommendedName>
</protein>
<dbReference type="STRING" id="1449351.RISW2_08485"/>
<accession>X7F8B1</accession>
<dbReference type="AlphaFoldDB" id="X7F8B1"/>
<gene>
    <name evidence="1" type="ORF">RISW2_08485</name>
</gene>
<sequence length="185" mass="19930">MPLLDLDARWRRFNDPDRACPCCGQTFAGIFDLGFEHPEDWPHPPAEGTEVAVGADRLNADLCRLGERRFLRGVLMLPVRGADDALAYGLWAEVAHEDFYRYLDAALDEGPAFAGARGHLANPVPGLETAPVACDLVPGDAGERPQLVASEGALVAAQTDGISFDTLLDLYEAAGHDLRPHLAAD</sequence>
<dbReference type="EMBL" id="JAME01000020">
    <property type="protein sequence ID" value="ETX28324.1"/>
    <property type="molecule type" value="Genomic_DNA"/>
</dbReference>
<name>X7F8B1_9RHOB</name>
<evidence type="ECO:0000313" key="1">
    <source>
        <dbReference type="EMBL" id="ETX28324.1"/>
    </source>
</evidence>
<dbReference type="InterPro" id="IPR018697">
    <property type="entry name" value="DUF2199"/>
</dbReference>
<evidence type="ECO:0008006" key="3">
    <source>
        <dbReference type="Google" id="ProtNLM"/>
    </source>
</evidence>
<dbReference type="eggNOG" id="COG4899">
    <property type="taxonomic scope" value="Bacteria"/>
</dbReference>
<comment type="caution">
    <text evidence="1">The sequence shown here is derived from an EMBL/GenBank/DDBJ whole genome shotgun (WGS) entry which is preliminary data.</text>
</comment>